<comment type="subcellular location">
    <subcellularLocation>
        <location evidence="4">Endoplasmic reticulum membrane</location>
        <topology evidence="4">Peripheral membrane protein</topology>
        <orientation evidence="4">Cytoplasmic side</orientation>
    </subcellularLocation>
</comment>
<organism evidence="6 7">
    <name type="scientific">Sphaerosporella brunnea</name>
    <dbReference type="NCBI Taxonomy" id="1250544"/>
    <lineage>
        <taxon>Eukaryota</taxon>
        <taxon>Fungi</taxon>
        <taxon>Dikarya</taxon>
        <taxon>Ascomycota</taxon>
        <taxon>Pezizomycotina</taxon>
        <taxon>Pezizomycetes</taxon>
        <taxon>Pezizales</taxon>
        <taxon>Pyronemataceae</taxon>
        <taxon>Sphaerosporella</taxon>
    </lineage>
</organism>
<dbReference type="SUPFAM" id="SSF48452">
    <property type="entry name" value="TPR-like"/>
    <property type="match status" value="1"/>
</dbReference>
<evidence type="ECO:0000256" key="2">
    <source>
        <dbReference type="ARBA" id="ARBA00022803"/>
    </source>
</evidence>
<dbReference type="FunCoup" id="A0A5J5EDJ7">
    <property type="interactions" value="202"/>
</dbReference>
<proteinExistence type="inferred from homology"/>
<comment type="caution">
    <text evidence="6">The sequence shown here is derived from an EMBL/GenBank/DDBJ whole genome shotgun (WGS) entry which is preliminary data.</text>
</comment>
<dbReference type="InterPro" id="IPR011990">
    <property type="entry name" value="TPR-like_helical_dom_sf"/>
</dbReference>
<evidence type="ECO:0000256" key="3">
    <source>
        <dbReference type="PROSITE-ProRule" id="PRU00339"/>
    </source>
</evidence>
<dbReference type="GO" id="GO:0072546">
    <property type="term" value="C:EMC complex"/>
    <property type="evidence" value="ECO:0007669"/>
    <property type="project" value="UniProtKB-UniRule"/>
</dbReference>
<comment type="similarity">
    <text evidence="4">Belongs to the EMC2 family.</text>
</comment>
<evidence type="ECO:0000256" key="4">
    <source>
        <dbReference type="RuleBase" id="RU367091"/>
    </source>
</evidence>
<accession>A0A5J5EDJ7</accession>
<dbReference type="PANTHER" id="PTHR12760">
    <property type="entry name" value="TETRATRICOPEPTIDE REPEAT PROTEIN"/>
    <property type="match status" value="1"/>
</dbReference>
<name>A0A5J5EDJ7_9PEZI</name>
<keyword evidence="1" id="KW-0677">Repeat</keyword>
<evidence type="ECO:0000256" key="1">
    <source>
        <dbReference type="ARBA" id="ARBA00022737"/>
    </source>
</evidence>
<evidence type="ECO:0000259" key="5">
    <source>
        <dbReference type="Pfam" id="PF22890"/>
    </source>
</evidence>
<gene>
    <name evidence="6" type="ORF">FN846DRAFT_539260</name>
</gene>
<dbReference type="Proteomes" id="UP000326924">
    <property type="component" value="Unassembled WGS sequence"/>
</dbReference>
<keyword evidence="4" id="KW-0256">Endoplasmic reticulum</keyword>
<keyword evidence="4" id="KW-0472">Membrane</keyword>
<keyword evidence="7" id="KW-1185">Reference proteome</keyword>
<keyword evidence="2 3" id="KW-0802">TPR repeat</keyword>
<dbReference type="AlphaFoldDB" id="A0A5J5EDJ7"/>
<evidence type="ECO:0000313" key="7">
    <source>
        <dbReference type="Proteomes" id="UP000326924"/>
    </source>
</evidence>
<comment type="subunit">
    <text evidence="4">Component of the ER membrane protein complex (EMC).</text>
</comment>
<dbReference type="InterPro" id="IPR055217">
    <property type="entry name" value="TPR_EMC2"/>
</dbReference>
<dbReference type="SMART" id="SM00028">
    <property type="entry name" value="TPR"/>
    <property type="match status" value="2"/>
</dbReference>
<reference evidence="6 7" key="1">
    <citation type="submission" date="2019-09" db="EMBL/GenBank/DDBJ databases">
        <title>Draft genome of the ectomycorrhizal ascomycete Sphaerosporella brunnea.</title>
        <authorList>
            <consortium name="DOE Joint Genome Institute"/>
            <person name="Benucci G.M."/>
            <person name="Marozzi G."/>
            <person name="Antonielli L."/>
            <person name="Sanchez S."/>
            <person name="Marco P."/>
            <person name="Wang X."/>
            <person name="Falini L.B."/>
            <person name="Barry K."/>
            <person name="Haridas S."/>
            <person name="Lipzen A."/>
            <person name="Labutti K."/>
            <person name="Grigoriev I.V."/>
            <person name="Murat C."/>
            <person name="Martin F."/>
            <person name="Albertini E."/>
            <person name="Donnini D."/>
            <person name="Bonito G."/>
        </authorList>
    </citation>
    <scope>NUCLEOTIDE SEQUENCE [LARGE SCALE GENOMIC DNA]</scope>
    <source>
        <strain evidence="6 7">Sb_GMNB300</strain>
    </source>
</reference>
<feature type="repeat" description="TPR" evidence="3">
    <location>
        <begin position="155"/>
        <end position="188"/>
    </location>
</feature>
<protein>
    <recommendedName>
        <fullName evidence="4">ER membrane protein complex subunit 2</fullName>
    </recommendedName>
</protein>
<comment type="function">
    <text evidence="4">Part of the endoplasmic reticulum membrane protein complex (EMC) that enables the energy-independent insertion into endoplasmic reticulum membranes of newly synthesized membrane proteins.</text>
</comment>
<sequence length="245" mass="27252">MGILQTLISYLSAHPQPLKNPSSSLHLAQHAPIFLSSSEATKDTQETWLVYEQLLLASLRSGDDHSARLCLQRLGDRFGVDSPRVRALTGLYDEATATSPSALEEILQRYDTILRDDPTNTAIEKRRIALLKSLGRTEEAITALTKLLQHSPTDAEAWSHLAALYRAQGLYSQSTFCLEEVLLIHPNAYNIHARLGETAYIAAGNDTEALTDAVRYLCRSVELCEWYLRGRYGPKNRGGAKRKGD</sequence>
<dbReference type="EMBL" id="VXIS01000457">
    <property type="protein sequence ID" value="KAA8893353.1"/>
    <property type="molecule type" value="Genomic_DNA"/>
</dbReference>
<dbReference type="InterPro" id="IPR019734">
    <property type="entry name" value="TPR_rpt"/>
</dbReference>
<feature type="domain" description="EMC2 TPR-like" evidence="5">
    <location>
        <begin position="108"/>
        <end position="197"/>
    </location>
</feature>
<evidence type="ECO:0000313" key="6">
    <source>
        <dbReference type="EMBL" id="KAA8893353.1"/>
    </source>
</evidence>
<dbReference type="PROSITE" id="PS50005">
    <property type="entry name" value="TPR"/>
    <property type="match status" value="1"/>
</dbReference>
<dbReference type="Gene3D" id="1.25.40.10">
    <property type="entry name" value="Tetratricopeptide repeat domain"/>
    <property type="match status" value="1"/>
</dbReference>
<dbReference type="InParanoid" id="A0A5J5EDJ7"/>
<dbReference type="InterPro" id="IPR039856">
    <property type="entry name" value="EMC2-like"/>
</dbReference>
<dbReference type="OrthoDB" id="124397at2759"/>
<dbReference type="Pfam" id="PF22890">
    <property type="entry name" value="TPR_EMC2"/>
    <property type="match status" value="1"/>
</dbReference>